<name>A0A399RCQ7_9PROT</name>
<accession>A0A399RCQ7</accession>
<dbReference type="AlphaFoldDB" id="A0A399RCQ7"/>
<dbReference type="EMBL" id="QWGA01000008">
    <property type="protein sequence ID" value="RIJ27715.1"/>
    <property type="molecule type" value="Genomic_DNA"/>
</dbReference>
<dbReference type="OrthoDB" id="9806994at2"/>
<dbReference type="SUPFAM" id="SSF46955">
    <property type="entry name" value="Putative DNA-binding domain"/>
    <property type="match status" value="1"/>
</dbReference>
<evidence type="ECO:0000313" key="3">
    <source>
        <dbReference type="Proteomes" id="UP000265845"/>
    </source>
</evidence>
<gene>
    <name evidence="2" type="ORF">D1222_15200</name>
</gene>
<proteinExistence type="predicted"/>
<keyword evidence="3" id="KW-1185">Reference proteome</keyword>
<dbReference type="Proteomes" id="UP000265845">
    <property type="component" value="Unassembled WGS sequence"/>
</dbReference>
<keyword evidence="2" id="KW-0238">DNA-binding</keyword>
<organism evidence="2 3">
    <name type="scientific">Henriciella algicola</name>
    <dbReference type="NCBI Taxonomy" id="1608422"/>
    <lineage>
        <taxon>Bacteria</taxon>
        <taxon>Pseudomonadati</taxon>
        <taxon>Pseudomonadota</taxon>
        <taxon>Alphaproteobacteria</taxon>
        <taxon>Hyphomonadales</taxon>
        <taxon>Hyphomonadaceae</taxon>
        <taxon>Henriciella</taxon>
    </lineage>
</organism>
<dbReference type="Gene3D" id="1.10.10.10">
    <property type="entry name" value="Winged helix-like DNA-binding domain superfamily/Winged helix DNA-binding domain"/>
    <property type="match status" value="1"/>
</dbReference>
<evidence type="ECO:0000313" key="2">
    <source>
        <dbReference type="EMBL" id="RIJ27715.1"/>
    </source>
</evidence>
<dbReference type="GO" id="GO:0003677">
    <property type="term" value="F:DNA binding"/>
    <property type="evidence" value="ECO:0007669"/>
    <property type="project" value="UniProtKB-KW"/>
</dbReference>
<dbReference type="InterPro" id="IPR041657">
    <property type="entry name" value="HTH_17"/>
</dbReference>
<dbReference type="Pfam" id="PF12728">
    <property type="entry name" value="HTH_17"/>
    <property type="match status" value="1"/>
</dbReference>
<comment type="caution">
    <text evidence="2">The sequence shown here is derived from an EMBL/GenBank/DDBJ whole genome shotgun (WGS) entry which is preliminary data.</text>
</comment>
<sequence length="75" mass="8662">MSSKLPTDPNQLLGESQAANYLAVSPRTLRNWRTRGGGPKFVKVSARCIRYRLKDLVDWTDKRTRRSTSDMGFFR</sequence>
<protein>
    <submittedName>
        <fullName evidence="2">DNA-binding protein</fullName>
    </submittedName>
</protein>
<dbReference type="RefSeq" id="WP_119455091.1">
    <property type="nucleotide sequence ID" value="NZ_QWGA01000008.1"/>
</dbReference>
<dbReference type="InterPro" id="IPR036388">
    <property type="entry name" value="WH-like_DNA-bd_sf"/>
</dbReference>
<dbReference type="InterPro" id="IPR009061">
    <property type="entry name" value="DNA-bd_dom_put_sf"/>
</dbReference>
<feature type="domain" description="Helix-turn-helix" evidence="1">
    <location>
        <begin position="16"/>
        <end position="63"/>
    </location>
</feature>
<reference evidence="2 3" key="1">
    <citation type="submission" date="2018-08" db="EMBL/GenBank/DDBJ databases">
        <title>Henriciella mobilis sp. nov., isolated from seawater.</title>
        <authorList>
            <person name="Cheng H."/>
            <person name="Wu Y.-H."/>
            <person name="Xu X.-W."/>
            <person name="Guo L.-L."/>
        </authorList>
    </citation>
    <scope>NUCLEOTIDE SEQUENCE [LARGE SCALE GENOMIC DNA]</scope>
    <source>
        <strain evidence="2 3">CCUG67844</strain>
    </source>
</reference>
<evidence type="ECO:0000259" key="1">
    <source>
        <dbReference type="Pfam" id="PF12728"/>
    </source>
</evidence>